<protein>
    <submittedName>
        <fullName evidence="1">Uncharacterized protein</fullName>
    </submittedName>
</protein>
<dbReference type="OrthoDB" id="6022609at2759"/>
<feature type="non-terminal residue" evidence="1">
    <location>
        <position position="181"/>
    </location>
</feature>
<organism evidence="1">
    <name type="scientific">Cyprideis torosa</name>
    <dbReference type="NCBI Taxonomy" id="163714"/>
    <lineage>
        <taxon>Eukaryota</taxon>
        <taxon>Metazoa</taxon>
        <taxon>Ecdysozoa</taxon>
        <taxon>Arthropoda</taxon>
        <taxon>Crustacea</taxon>
        <taxon>Oligostraca</taxon>
        <taxon>Ostracoda</taxon>
        <taxon>Podocopa</taxon>
        <taxon>Podocopida</taxon>
        <taxon>Cytherocopina</taxon>
        <taxon>Cytheroidea</taxon>
        <taxon>Cytherideidae</taxon>
        <taxon>Cyprideis</taxon>
    </lineage>
</organism>
<evidence type="ECO:0000313" key="1">
    <source>
        <dbReference type="EMBL" id="CAD7236593.1"/>
    </source>
</evidence>
<proteinExistence type="predicted"/>
<dbReference type="EMBL" id="OB680212">
    <property type="protein sequence ID" value="CAD7236593.1"/>
    <property type="molecule type" value="Genomic_DNA"/>
</dbReference>
<name>A0A7R8WR68_9CRUS</name>
<sequence>CTLQVDPTDPCCKISVCGASSSDIADENLVVSPYDDPVGANEADGSSTAAIFDLEPPEGSTTAIAGCTYDGRTYAVGEHFEKGCNETCLCLDVNLEHCNRRCPELPPSPTGSAASGAWCIITTDPADYCCRVWNCTKLSGPEADPTDANGDLEDPANNQLPAVDGEVTPALAEPRGSRTEE</sequence>
<reference evidence="1" key="1">
    <citation type="submission" date="2020-11" db="EMBL/GenBank/DDBJ databases">
        <authorList>
            <person name="Tran Van P."/>
        </authorList>
    </citation>
    <scope>NUCLEOTIDE SEQUENCE</scope>
</reference>
<gene>
    <name evidence="1" type="ORF">CTOB1V02_LOCUS14408</name>
</gene>
<feature type="non-terminal residue" evidence="1">
    <location>
        <position position="1"/>
    </location>
</feature>
<accession>A0A7R8WR68</accession>
<dbReference type="AlphaFoldDB" id="A0A7R8WR68"/>